<evidence type="ECO:0000313" key="2">
    <source>
        <dbReference type="EMBL" id="MBC6445780.1"/>
    </source>
</evidence>
<proteinExistence type="predicted"/>
<dbReference type="Proteomes" id="UP000734823">
    <property type="component" value="Unassembled WGS sequence"/>
</dbReference>
<feature type="signal peptide" evidence="1">
    <location>
        <begin position="1"/>
        <end position="26"/>
    </location>
</feature>
<keyword evidence="3" id="KW-1185">Reference proteome</keyword>
<accession>A0ABR7KZC0</accession>
<dbReference type="EMBL" id="JABVED010000001">
    <property type="protein sequence ID" value="MBC6445780.1"/>
    <property type="molecule type" value="Genomic_DNA"/>
</dbReference>
<organism evidence="2 3">
    <name type="scientific">Actinokineospora xionganensis</name>
    <dbReference type="NCBI Taxonomy" id="2684470"/>
    <lineage>
        <taxon>Bacteria</taxon>
        <taxon>Bacillati</taxon>
        <taxon>Actinomycetota</taxon>
        <taxon>Actinomycetes</taxon>
        <taxon>Pseudonocardiales</taxon>
        <taxon>Pseudonocardiaceae</taxon>
        <taxon>Actinokineospora</taxon>
    </lineage>
</organism>
<dbReference type="RefSeq" id="WP_187217839.1">
    <property type="nucleotide sequence ID" value="NZ_JABVED010000001.1"/>
</dbReference>
<keyword evidence="1" id="KW-0732">Signal</keyword>
<gene>
    <name evidence="2" type="ORF">GPZ80_01175</name>
</gene>
<evidence type="ECO:0000256" key="1">
    <source>
        <dbReference type="SAM" id="SignalP"/>
    </source>
</evidence>
<feature type="chain" id="PRO_5046423092" description="Secreted protein" evidence="1">
    <location>
        <begin position="27"/>
        <end position="134"/>
    </location>
</feature>
<comment type="caution">
    <text evidence="2">The sequence shown here is derived from an EMBL/GenBank/DDBJ whole genome shotgun (WGS) entry which is preliminary data.</text>
</comment>
<name>A0ABR7KZC0_9PSEU</name>
<evidence type="ECO:0000313" key="3">
    <source>
        <dbReference type="Proteomes" id="UP000734823"/>
    </source>
</evidence>
<reference evidence="2 3" key="1">
    <citation type="submission" date="2020-06" db="EMBL/GenBank/DDBJ databases">
        <title>Actinokineospora xiongansis sp. nov., isolated from soil of Baiyangdian.</title>
        <authorList>
            <person name="Zhang X."/>
        </authorList>
    </citation>
    <scope>NUCLEOTIDE SEQUENCE [LARGE SCALE GENOMIC DNA]</scope>
    <source>
        <strain evidence="2 3">HBU206404</strain>
    </source>
</reference>
<protein>
    <recommendedName>
        <fullName evidence="4">Secreted protein</fullName>
    </recommendedName>
</protein>
<evidence type="ECO:0008006" key="4">
    <source>
        <dbReference type="Google" id="ProtNLM"/>
    </source>
</evidence>
<sequence length="134" mass="13544">MRFAKVLLGVAFVATFSLLGSVTASAAHVAPATGTGNPSCEGGLKIEPVTSGTKGGIVTLNVTGSTFSFTTVGDFLVTSVVVKGGPGYNLYSYPAPGVTSDTGLHAPANLKSGGFYGLSHLCFFGDDKKVPDPK</sequence>